<dbReference type="InterPro" id="IPR053013">
    <property type="entry name" value="LAT"/>
</dbReference>
<organism evidence="2 3">
    <name type="scientific">Basidiobolus ranarum</name>
    <dbReference type="NCBI Taxonomy" id="34480"/>
    <lineage>
        <taxon>Eukaryota</taxon>
        <taxon>Fungi</taxon>
        <taxon>Fungi incertae sedis</taxon>
        <taxon>Zoopagomycota</taxon>
        <taxon>Entomophthoromycotina</taxon>
        <taxon>Basidiobolomycetes</taxon>
        <taxon>Basidiobolales</taxon>
        <taxon>Basidiobolaceae</taxon>
        <taxon>Basidiobolus</taxon>
    </lineage>
</organism>
<evidence type="ECO:0000313" key="2">
    <source>
        <dbReference type="EMBL" id="KAK9667540.1"/>
    </source>
</evidence>
<proteinExistence type="predicted"/>
<sequence length="176" mass="20931">MGKDVLTRVVQQDCELLEKEFELDTPLTFENPQVLLLPTEPAYHWFWERSNFHAVEVENKATISRLGAYVPDTPYFVTWYPDYLEKLLVILRIRLPDDEPNAIFEGFMRLAHEEARNNALPQVVIWNLDNKELQQHYGEEKGFAWVTRTRTLSSMAWLPDLNRTVDWYHNEKFCWA</sequence>
<keyword evidence="3" id="KW-1185">Reference proteome</keyword>
<reference evidence="2 3" key="1">
    <citation type="submission" date="2023-04" db="EMBL/GenBank/DDBJ databases">
        <title>Genome of Basidiobolus ranarum AG-B5.</title>
        <authorList>
            <person name="Stajich J.E."/>
            <person name="Carter-House D."/>
            <person name="Gryganskyi A."/>
        </authorList>
    </citation>
    <scope>NUCLEOTIDE SEQUENCE [LARGE SCALE GENOMIC DNA]</scope>
    <source>
        <strain evidence="2 3">AG-B5</strain>
    </source>
</reference>
<accession>A0ABR2VK38</accession>
<dbReference type="Pfam" id="PF22998">
    <property type="entry name" value="GNAT_LYC1-like"/>
    <property type="match status" value="1"/>
</dbReference>
<comment type="caution">
    <text evidence="2">The sequence shown here is derived from an EMBL/GenBank/DDBJ whole genome shotgun (WGS) entry which is preliminary data.</text>
</comment>
<dbReference type="PANTHER" id="PTHR34815:SF2">
    <property type="entry name" value="N-ACETYLTRANSFERASE DOMAIN-CONTAINING PROTEIN"/>
    <property type="match status" value="1"/>
</dbReference>
<dbReference type="Proteomes" id="UP001479436">
    <property type="component" value="Unassembled WGS sequence"/>
</dbReference>
<feature type="domain" description="LYC1 C-terminal" evidence="1">
    <location>
        <begin position="3"/>
        <end position="175"/>
    </location>
</feature>
<dbReference type="InterPro" id="IPR055100">
    <property type="entry name" value="GNAT_LYC1-like"/>
</dbReference>
<dbReference type="EMBL" id="JASJQH010011094">
    <property type="protein sequence ID" value="KAK9667540.1"/>
    <property type="molecule type" value="Genomic_DNA"/>
</dbReference>
<name>A0ABR2VK38_9FUNG</name>
<protein>
    <recommendedName>
        <fullName evidence="1">LYC1 C-terminal domain-containing protein</fullName>
    </recommendedName>
</protein>
<dbReference type="PANTHER" id="PTHR34815">
    <property type="entry name" value="LYSINE ACETYLTRANSFERASE"/>
    <property type="match status" value="1"/>
</dbReference>
<evidence type="ECO:0000313" key="3">
    <source>
        <dbReference type="Proteomes" id="UP001479436"/>
    </source>
</evidence>
<gene>
    <name evidence="2" type="ORF">K7432_017721</name>
</gene>
<evidence type="ECO:0000259" key="1">
    <source>
        <dbReference type="Pfam" id="PF22998"/>
    </source>
</evidence>